<keyword evidence="2" id="KW-0812">Transmembrane</keyword>
<evidence type="ECO:0000313" key="3">
    <source>
        <dbReference type="EMBL" id="KLO14669.1"/>
    </source>
</evidence>
<evidence type="ECO:0000256" key="2">
    <source>
        <dbReference type="SAM" id="Phobius"/>
    </source>
</evidence>
<evidence type="ECO:0000313" key="4">
    <source>
        <dbReference type="Proteomes" id="UP000053477"/>
    </source>
</evidence>
<reference evidence="3 4" key="1">
    <citation type="submission" date="2015-04" db="EMBL/GenBank/DDBJ databases">
        <title>Complete genome sequence of Schizopora paradoxa KUC8140, a cosmopolitan wood degrader in East Asia.</title>
        <authorList>
            <consortium name="DOE Joint Genome Institute"/>
            <person name="Min B."/>
            <person name="Park H."/>
            <person name="Jang Y."/>
            <person name="Kim J.-J."/>
            <person name="Kim K.H."/>
            <person name="Pangilinan J."/>
            <person name="Lipzen A."/>
            <person name="Riley R."/>
            <person name="Grigoriev I.V."/>
            <person name="Spatafora J.W."/>
            <person name="Choi I.-G."/>
        </authorList>
    </citation>
    <scope>NUCLEOTIDE SEQUENCE [LARGE SCALE GENOMIC DNA]</scope>
    <source>
        <strain evidence="3 4">KUC8140</strain>
    </source>
</reference>
<proteinExistence type="predicted"/>
<keyword evidence="2" id="KW-0472">Membrane</keyword>
<feature type="transmembrane region" description="Helical" evidence="2">
    <location>
        <begin position="15"/>
        <end position="39"/>
    </location>
</feature>
<sequence length="98" mass="10568">MDDDAMQPSAELIRLFYASPCSCVVAAAVIFVTITACIYRCLPATRNSEACTCPWQCLCAVGPARSFPRVGSTQRDTLDEEAIGLGETRSEGVQRAYA</sequence>
<organism evidence="3 4">
    <name type="scientific">Schizopora paradoxa</name>
    <dbReference type="NCBI Taxonomy" id="27342"/>
    <lineage>
        <taxon>Eukaryota</taxon>
        <taxon>Fungi</taxon>
        <taxon>Dikarya</taxon>
        <taxon>Basidiomycota</taxon>
        <taxon>Agaricomycotina</taxon>
        <taxon>Agaricomycetes</taxon>
        <taxon>Hymenochaetales</taxon>
        <taxon>Schizoporaceae</taxon>
        <taxon>Schizopora</taxon>
    </lineage>
</organism>
<dbReference type="InParanoid" id="A0A0H2RS38"/>
<dbReference type="EMBL" id="KQ085940">
    <property type="protein sequence ID" value="KLO14669.1"/>
    <property type="molecule type" value="Genomic_DNA"/>
</dbReference>
<dbReference type="AlphaFoldDB" id="A0A0H2RS38"/>
<accession>A0A0H2RS38</accession>
<protein>
    <submittedName>
        <fullName evidence="3">Uncharacterized protein</fullName>
    </submittedName>
</protein>
<evidence type="ECO:0000256" key="1">
    <source>
        <dbReference type="SAM" id="MobiDB-lite"/>
    </source>
</evidence>
<keyword evidence="4" id="KW-1185">Reference proteome</keyword>
<feature type="region of interest" description="Disordered" evidence="1">
    <location>
        <begin position="68"/>
        <end position="98"/>
    </location>
</feature>
<dbReference type="Proteomes" id="UP000053477">
    <property type="component" value="Unassembled WGS sequence"/>
</dbReference>
<gene>
    <name evidence="3" type="ORF">SCHPADRAFT_903080</name>
</gene>
<name>A0A0H2RS38_9AGAM</name>
<keyword evidence="2" id="KW-1133">Transmembrane helix</keyword>